<dbReference type="InterPro" id="IPR010243">
    <property type="entry name" value="RNA_pol_bsu_bac"/>
</dbReference>
<dbReference type="GO" id="GO:0032549">
    <property type="term" value="F:ribonucleoside binding"/>
    <property type="evidence" value="ECO:0007669"/>
    <property type="project" value="InterPro"/>
</dbReference>
<reference evidence="17 19" key="2">
    <citation type="submission" date="2019-05" db="EMBL/GenBank/DDBJ databases">
        <title>Pasteurellaceae isolates from reptiles.</title>
        <authorList>
            <person name="Bojesen A.M."/>
            <person name="Lund E."/>
        </authorList>
    </citation>
    <scope>NUCLEOTIDE SEQUENCE [LARGE SCALE GENOMIC DNA]</scope>
    <source>
        <strain evidence="17 19">ELNT2x</strain>
    </source>
</reference>
<keyword evidence="4 6" id="KW-0804">Transcription</keyword>
<dbReference type="EMBL" id="SMCP01000003">
    <property type="protein sequence ID" value="TCV88772.1"/>
    <property type="molecule type" value="Genomic_DNA"/>
</dbReference>
<dbReference type="PROSITE" id="PS01166">
    <property type="entry name" value="RNA_POL_BETA"/>
    <property type="match status" value="1"/>
</dbReference>
<dbReference type="HAMAP" id="MF_01321">
    <property type="entry name" value="RNApol_bact_RpoB"/>
    <property type="match status" value="1"/>
</dbReference>
<keyword evidence="2 6" id="KW-0808">Transferase</keyword>
<evidence type="ECO:0000256" key="4">
    <source>
        <dbReference type="ARBA" id="ARBA00023163"/>
    </source>
</evidence>
<feature type="domain" description="RNA polymerase Rpb2" evidence="11">
    <location>
        <begin position="1266"/>
        <end position="1340"/>
    </location>
</feature>
<dbReference type="CDD" id="cd00653">
    <property type="entry name" value="RNA_pol_B_RPB2"/>
    <property type="match status" value="1"/>
</dbReference>
<feature type="domain" description="DNA-directed RNA polymerase beta subunit external 1" evidence="15">
    <location>
        <begin position="591"/>
        <end position="657"/>
    </location>
</feature>
<evidence type="ECO:0000259" key="15">
    <source>
        <dbReference type="Pfam" id="PF10385"/>
    </source>
</evidence>
<dbReference type="FunFam" id="3.90.1110.10:FF:000004">
    <property type="entry name" value="DNA-directed RNA polymerase subunit beta"/>
    <property type="match status" value="1"/>
</dbReference>
<dbReference type="InterPro" id="IPR014724">
    <property type="entry name" value="RNA_pol_RPB2_OB-fold"/>
</dbReference>
<evidence type="ECO:0000313" key="18">
    <source>
        <dbReference type="Proteomes" id="UP000294619"/>
    </source>
</evidence>
<feature type="domain" description="RNA polymerase Rpb2" evidence="14">
    <location>
        <begin position="513"/>
        <end position="580"/>
    </location>
</feature>
<dbReference type="InterPro" id="IPR007642">
    <property type="entry name" value="RNA_pol_Rpb2_2"/>
</dbReference>
<dbReference type="FunFam" id="3.90.1800.10:FF:000001">
    <property type="entry name" value="DNA-directed RNA polymerase subunit beta"/>
    <property type="match status" value="1"/>
</dbReference>
<keyword evidence="3 6" id="KW-0548">Nucleotidyltransferase</keyword>
<dbReference type="FunFam" id="3.90.1110.10:FF:000001">
    <property type="entry name" value="DNA-directed RNA polymerase subunit beta"/>
    <property type="match status" value="1"/>
</dbReference>
<dbReference type="FunFam" id="2.40.270.10:FF:000003">
    <property type="entry name" value="DNA-directed RNA polymerase subunit beta"/>
    <property type="match status" value="1"/>
</dbReference>
<dbReference type="GO" id="GO:0003677">
    <property type="term" value="F:DNA binding"/>
    <property type="evidence" value="ECO:0007669"/>
    <property type="project" value="UniProtKB-UniRule"/>
</dbReference>
<dbReference type="Pfam" id="PF04560">
    <property type="entry name" value="RNA_pol_Rpb2_7"/>
    <property type="match status" value="1"/>
</dbReference>
<protein>
    <recommendedName>
        <fullName evidence="6 8">DNA-directed RNA polymerase subunit beta</fullName>
        <shortName evidence="6">RNAP subunit beta</shortName>
        <ecNumber evidence="6 8">2.7.7.6</ecNumber>
    </recommendedName>
    <alternativeName>
        <fullName evidence="6">RNA polymerase subunit beta</fullName>
    </alternativeName>
    <alternativeName>
        <fullName evidence="6">Transcriptase subunit beta</fullName>
    </alternativeName>
</protein>
<name>A0A4R3YAJ9_9PAST</name>
<evidence type="ECO:0000256" key="3">
    <source>
        <dbReference type="ARBA" id="ARBA00022695"/>
    </source>
</evidence>
<comment type="caution">
    <text evidence="16">The sequence shown here is derived from an EMBL/GenBank/DDBJ whole genome shotgun (WGS) entry which is preliminary data.</text>
</comment>
<keyword evidence="19" id="KW-1185">Reference proteome</keyword>
<dbReference type="Pfam" id="PF04561">
    <property type="entry name" value="RNA_pol_Rpb2_2"/>
    <property type="match status" value="2"/>
</dbReference>
<dbReference type="InterPro" id="IPR042107">
    <property type="entry name" value="DNA-dir_RNA_pol_bsu_ext_1_sf"/>
</dbReference>
<dbReference type="Pfam" id="PF10385">
    <property type="entry name" value="RNA_pol_Rpb2_45"/>
    <property type="match status" value="1"/>
</dbReference>
<dbReference type="PANTHER" id="PTHR20856">
    <property type="entry name" value="DNA-DIRECTED RNA POLYMERASE I SUBUNIT 2"/>
    <property type="match status" value="1"/>
</dbReference>
<evidence type="ECO:0000259" key="13">
    <source>
        <dbReference type="Pfam" id="PF04563"/>
    </source>
</evidence>
<evidence type="ECO:0000256" key="6">
    <source>
        <dbReference type="HAMAP-Rule" id="MF_01321"/>
    </source>
</evidence>
<sequence>MVYSYTEKKRIRKNFGKRQQVLNVPYLLTIQIDSFDKFIQQDPEGQQGLEAAFRSVFPIVSNNGSTELQYVSYKLGEPVFDVRECQIRGTTYSAPLRVKLRLVSYDRDAAPGTVKDIKENDVYMGEIPLMTDNGTFVINGTERVIVSQLHRSPGVFFDSDKGKTHSSGKVLYNARIIPYRGSWLDFEFDPKDNLFARIDRRRKLPATIILRALNYTTEEILALFFEKVNFSIDDNKLMMELVPERLRGETASFDIEANGTVYIERGRRITARHIRQLEKDKISQVVVPTEYIVGKIIAKDYVDLESGELICAANAEITLEILAKLSQAGYKDIEVLFTNDLDHGPYISETLRVDPSHDRLSALVEIYRMMRPGEPPTKEAAESLFDNLFFSSDRYDLSAVGRMKFNRSLNIPEGEGSGILSNDDIVMVMKKLIEIRNGRGEVDDIDHLGNRRIRSVGEMAENQFRIGLVRVERAVRERLSLGDLDGVTPQDLINAKPISAAVKEFFGSSQLSQFMDQNNPLSEVTHKRRISALGPGGLTRERAGFEVRDVHATHYGRVCPIETPEGPNIGLINSLSVYARTNDYGFLETPYRKVVDGQVTEEIEYLSAIEEGKYVIAQANSNLDENSRFTDTFVTCRGEHGEAGLYKADEIQYMDISTQQVVSVAAALIPFLEHDDANRALMGANMQRQAVPTLRADKPLVGTGIEKAVAVDSGVTVVAKRGGYVQYIDASRIVIKVNEDETVPGEAGIDIYNLTKYTRSNQNTCINQVPCISLGEPIERGEVLADGPSTDLGELALGQNMRVAFMPWNGYNFEDSMLVSERVVQEDRFTTIHIQELTAVARDTKLGAEEITADIPNVGEAALSKLDESGIVYIGAEVKGGDILVGKVTPKGETQLTPEEKLLRAIFGEKASDVKDSSLRVPNSVSGTVIDVQVFTRDGVEKDKRALEIEEMQLKQAKKDLVEELEILEAGLFTRVRNLLLNNGIEEKQLDKLTRNQWLEQSLADENQQNQLEQLAEQHEELRKEFERKLEIKRHKIIQGDDLAPGVLKIVKVYLAVKRQIQPGDKMAGRHGNKGVISKINPVEDMPYDENGQPVDIVLNPLGVPSRMNIGQILETHLGLAAKGVGDKINAMIKQQQSVAKLRDYIQRAYDLGGESQKVDLATFSDDEVMRLAQNLRKGMPLATPVFDGAHESEIKGLLELADLPTSGQITLFDGRTGEKFERPVTVGYMYMLKLNHLVDDKMHARSTGSYSLVTQQPLGGKAQFGGQRFGEMEVWALEAYGAAYTLQEMLTVKSDDVNGRTKMYKNIVDGAHQMEPGMPESFNVLLKEIRSLGINIDLDEDR</sequence>
<dbReference type="InterPro" id="IPR007645">
    <property type="entry name" value="RNA_pol_Rpb2_3"/>
</dbReference>
<feature type="domain" description="RNA polymerase Rpb2" evidence="12">
    <location>
        <begin position="336"/>
        <end position="454"/>
    </location>
</feature>
<feature type="domain" description="DNA-directed RNA polymerase subunit 2 hybrid-binding" evidence="10">
    <location>
        <begin position="718"/>
        <end position="1264"/>
    </location>
</feature>
<evidence type="ECO:0000313" key="17">
    <source>
        <dbReference type="EMBL" id="TNG93472.1"/>
    </source>
</evidence>
<dbReference type="Gene3D" id="3.90.1100.10">
    <property type="match status" value="2"/>
</dbReference>
<evidence type="ECO:0000256" key="9">
    <source>
        <dbReference type="SAM" id="Coils"/>
    </source>
</evidence>
<proteinExistence type="inferred from homology"/>
<evidence type="ECO:0000259" key="11">
    <source>
        <dbReference type="Pfam" id="PF04560"/>
    </source>
</evidence>
<evidence type="ECO:0000259" key="14">
    <source>
        <dbReference type="Pfam" id="PF04565"/>
    </source>
</evidence>
<dbReference type="Gene3D" id="3.90.1110.10">
    <property type="entry name" value="RNA polymerase Rpb2, domain 2"/>
    <property type="match status" value="1"/>
</dbReference>
<dbReference type="InterPro" id="IPR007641">
    <property type="entry name" value="RNA_pol_Rpb2_7"/>
</dbReference>
<evidence type="ECO:0000313" key="16">
    <source>
        <dbReference type="EMBL" id="TCV88772.1"/>
    </source>
</evidence>
<keyword evidence="9" id="KW-0175">Coiled coil</keyword>
<evidence type="ECO:0000256" key="5">
    <source>
        <dbReference type="ARBA" id="ARBA00048552"/>
    </source>
</evidence>
<comment type="similarity">
    <text evidence="6 7">Belongs to the RNA polymerase beta chain family.</text>
</comment>
<keyword evidence="1 6" id="KW-0240">DNA-directed RNA polymerase</keyword>
<dbReference type="Gene3D" id="2.40.270.10">
    <property type="entry name" value="DNA-directed RNA polymerase, subunit 2, domain 6"/>
    <property type="match status" value="1"/>
</dbReference>
<dbReference type="FunFam" id="2.40.50.100:FF:000006">
    <property type="entry name" value="DNA-directed RNA polymerase subunit beta"/>
    <property type="match status" value="1"/>
</dbReference>
<evidence type="ECO:0000256" key="8">
    <source>
        <dbReference type="RuleBase" id="RU363031"/>
    </source>
</evidence>
<dbReference type="Pfam" id="PF00562">
    <property type="entry name" value="RNA_pol_Rpb2_6"/>
    <property type="match status" value="1"/>
</dbReference>
<dbReference type="SUPFAM" id="SSF64484">
    <property type="entry name" value="beta and beta-prime subunits of DNA dependent RNA-polymerase"/>
    <property type="match status" value="1"/>
</dbReference>
<gene>
    <name evidence="6 17" type="primary">rpoB</name>
    <name evidence="16" type="ORF">EDC16_103126</name>
    <name evidence="17" type="ORF">FHQ21_01120</name>
</gene>
<dbReference type="GO" id="GO:0000428">
    <property type="term" value="C:DNA-directed RNA polymerase complex"/>
    <property type="evidence" value="ECO:0007669"/>
    <property type="project" value="UniProtKB-KW"/>
</dbReference>
<dbReference type="InterPro" id="IPR019462">
    <property type="entry name" value="DNA-dir_RNA_pol_bsu_external_1"/>
</dbReference>
<dbReference type="GO" id="GO:0006351">
    <property type="term" value="P:DNA-templated transcription"/>
    <property type="evidence" value="ECO:0007669"/>
    <property type="project" value="UniProtKB-UniRule"/>
</dbReference>
<feature type="coiled-coil region" evidence="9">
    <location>
        <begin position="1005"/>
        <end position="1036"/>
    </location>
</feature>
<dbReference type="EMBL" id="VDGV01000007">
    <property type="protein sequence ID" value="TNG93472.1"/>
    <property type="molecule type" value="Genomic_DNA"/>
</dbReference>
<dbReference type="Proteomes" id="UP000294619">
    <property type="component" value="Unassembled WGS sequence"/>
</dbReference>
<evidence type="ECO:0000256" key="7">
    <source>
        <dbReference type="RuleBase" id="RU000434"/>
    </source>
</evidence>
<dbReference type="NCBIfam" id="TIGR02013">
    <property type="entry name" value="rpoB"/>
    <property type="match status" value="1"/>
</dbReference>
<dbReference type="InterPro" id="IPR015712">
    <property type="entry name" value="DNA-dir_RNA_pol_su2"/>
</dbReference>
<dbReference type="InterPro" id="IPR037033">
    <property type="entry name" value="DNA-dir_RNAP_su2_hyb_sf"/>
</dbReference>
<dbReference type="NCBIfam" id="NF001616">
    <property type="entry name" value="PRK00405.1"/>
    <property type="match status" value="1"/>
</dbReference>
<evidence type="ECO:0000313" key="19">
    <source>
        <dbReference type="Proteomes" id="UP000305526"/>
    </source>
</evidence>
<feature type="domain" description="RNA polymerase Rpb2" evidence="12">
    <location>
        <begin position="151"/>
        <end position="241"/>
    </location>
</feature>
<dbReference type="FunFam" id="2.40.50.150:FF:000001">
    <property type="entry name" value="DNA-directed RNA polymerase subunit beta"/>
    <property type="match status" value="1"/>
</dbReference>
<accession>A0A4R3YAJ9</accession>
<evidence type="ECO:0000259" key="10">
    <source>
        <dbReference type="Pfam" id="PF00562"/>
    </source>
</evidence>
<dbReference type="Gene3D" id="2.40.50.150">
    <property type="match status" value="1"/>
</dbReference>
<comment type="catalytic activity">
    <reaction evidence="5 6 8">
        <text>RNA(n) + a ribonucleoside 5'-triphosphate = RNA(n+1) + diphosphate</text>
        <dbReference type="Rhea" id="RHEA:21248"/>
        <dbReference type="Rhea" id="RHEA-COMP:14527"/>
        <dbReference type="Rhea" id="RHEA-COMP:17342"/>
        <dbReference type="ChEBI" id="CHEBI:33019"/>
        <dbReference type="ChEBI" id="CHEBI:61557"/>
        <dbReference type="ChEBI" id="CHEBI:140395"/>
        <dbReference type="EC" id="2.7.7.6"/>
    </reaction>
</comment>
<evidence type="ECO:0000256" key="1">
    <source>
        <dbReference type="ARBA" id="ARBA00022478"/>
    </source>
</evidence>
<dbReference type="Gene3D" id="2.40.50.100">
    <property type="match status" value="1"/>
</dbReference>
<dbReference type="GO" id="GO:0003899">
    <property type="term" value="F:DNA-directed RNA polymerase activity"/>
    <property type="evidence" value="ECO:0007669"/>
    <property type="project" value="UniProtKB-UniRule"/>
</dbReference>
<dbReference type="InterPro" id="IPR037034">
    <property type="entry name" value="RNA_pol_Rpb2_2_sf"/>
</dbReference>
<dbReference type="Gene3D" id="2.30.150.10">
    <property type="entry name" value="DNA-directed RNA polymerase, beta subunit, external 1 domain"/>
    <property type="match status" value="1"/>
</dbReference>
<evidence type="ECO:0000256" key="2">
    <source>
        <dbReference type="ARBA" id="ARBA00022679"/>
    </source>
</evidence>
<dbReference type="RefSeq" id="WP_132965683.1">
    <property type="nucleotide sequence ID" value="NZ_LEKL01000077.1"/>
</dbReference>
<feature type="coiled-coil region" evidence="9">
    <location>
        <begin position="937"/>
        <end position="971"/>
    </location>
</feature>
<dbReference type="FunFam" id="2.40.270.10:FF:000004">
    <property type="entry name" value="DNA-directed RNA polymerase subunit beta"/>
    <property type="match status" value="1"/>
</dbReference>
<reference evidence="16 18" key="1">
    <citation type="submission" date="2019-03" db="EMBL/GenBank/DDBJ databases">
        <title>Genomic Encyclopedia of Type Strains, Phase IV (KMG-IV): sequencing the most valuable type-strain genomes for metagenomic binning, comparative biology and taxonomic classification.</title>
        <authorList>
            <person name="Goeker M."/>
        </authorList>
    </citation>
    <scope>NUCLEOTIDE SEQUENCE [LARGE SCALE GENOMIC DNA]</scope>
    <source>
        <strain evidence="16 18">DSM 28140</strain>
    </source>
</reference>
<dbReference type="Proteomes" id="UP000305526">
    <property type="component" value="Unassembled WGS sequence"/>
</dbReference>
<dbReference type="Gene3D" id="3.90.1800.10">
    <property type="entry name" value="RNA polymerase alpha subunit dimerisation domain"/>
    <property type="match status" value="1"/>
</dbReference>
<dbReference type="InterPro" id="IPR007644">
    <property type="entry name" value="RNA_pol_bsu_protrusion"/>
</dbReference>
<dbReference type="Gene3D" id="6.10.140.1670">
    <property type="match status" value="1"/>
</dbReference>
<dbReference type="InterPro" id="IPR007121">
    <property type="entry name" value="RNA_pol_bsu_CS"/>
</dbReference>
<evidence type="ECO:0000259" key="12">
    <source>
        <dbReference type="Pfam" id="PF04561"/>
    </source>
</evidence>
<dbReference type="Pfam" id="PF04565">
    <property type="entry name" value="RNA_pol_Rpb2_3"/>
    <property type="match status" value="1"/>
</dbReference>
<comment type="function">
    <text evidence="6 8">DNA-dependent RNA polymerase catalyzes the transcription of DNA into RNA using the four ribonucleoside triphosphates as substrates.</text>
</comment>
<dbReference type="FunFam" id="3.90.1100.10:FF:000002">
    <property type="entry name" value="DNA-directed RNA polymerase subunit beta"/>
    <property type="match status" value="1"/>
</dbReference>
<dbReference type="EC" id="2.7.7.6" evidence="6 8"/>
<feature type="domain" description="RNA polymerase beta subunit protrusion" evidence="13">
    <location>
        <begin position="27"/>
        <end position="499"/>
    </location>
</feature>
<dbReference type="Pfam" id="PF04563">
    <property type="entry name" value="RNA_pol_Rpb2_1"/>
    <property type="match status" value="1"/>
</dbReference>
<organism evidence="16 18">
    <name type="scientific">Testudinibacter aquarius</name>
    <dbReference type="NCBI Taxonomy" id="1524974"/>
    <lineage>
        <taxon>Bacteria</taxon>
        <taxon>Pseudomonadati</taxon>
        <taxon>Pseudomonadota</taxon>
        <taxon>Gammaproteobacteria</taxon>
        <taxon>Pasteurellales</taxon>
        <taxon>Pasteurellaceae</taxon>
        <taxon>Testudinibacter</taxon>
    </lineage>
</organism>
<dbReference type="InterPro" id="IPR007120">
    <property type="entry name" value="DNA-dir_RNAP_su2_dom"/>
</dbReference>
<comment type="subunit">
    <text evidence="6 8">The RNAP catalytic core consists of 2 alpha, 1 beta, 1 beta' and 1 omega subunit. When a sigma factor is associated with the core the holoenzyme is formed, which can initiate transcription.</text>
</comment>